<evidence type="ECO:0000313" key="15">
    <source>
        <dbReference type="Proteomes" id="UP000695022"/>
    </source>
</evidence>
<dbReference type="PRINTS" id="PR00806">
    <property type="entry name" value="VINCULIN"/>
</dbReference>
<accession>A0ABM1DQH4</accession>
<dbReference type="GeneID" id="106805209"/>
<evidence type="ECO:0000256" key="8">
    <source>
        <dbReference type="ARBA" id="ARBA00022737"/>
    </source>
</evidence>
<evidence type="ECO:0000256" key="10">
    <source>
        <dbReference type="ARBA" id="ARBA00022949"/>
    </source>
</evidence>
<dbReference type="InterPro" id="IPR000633">
    <property type="entry name" value="Vinculin_CS"/>
</dbReference>
<comment type="similarity">
    <text evidence="4">Belongs to the vinculin/alpha-catenin family.</text>
</comment>
<dbReference type="Gene3D" id="1.20.120.230">
    <property type="entry name" value="Alpha-catenin/vinculin-like"/>
    <property type="match status" value="2"/>
</dbReference>
<feature type="region of interest" description="Disordered" evidence="14">
    <location>
        <begin position="406"/>
        <end position="438"/>
    </location>
</feature>
<dbReference type="PANTHER" id="PTHR46180">
    <property type="entry name" value="VINCULIN"/>
    <property type="match status" value="1"/>
</dbReference>
<evidence type="ECO:0000256" key="13">
    <source>
        <dbReference type="ARBA" id="ARBA00023212"/>
    </source>
</evidence>
<dbReference type="InterPro" id="IPR006077">
    <property type="entry name" value="Vinculin/catenin"/>
</dbReference>
<feature type="region of interest" description="Disordered" evidence="14">
    <location>
        <begin position="560"/>
        <end position="600"/>
    </location>
</feature>
<evidence type="ECO:0000256" key="6">
    <source>
        <dbReference type="ARBA" id="ARBA00022475"/>
    </source>
</evidence>
<dbReference type="Proteomes" id="UP000695022">
    <property type="component" value="Unplaced"/>
</dbReference>
<evidence type="ECO:0000256" key="7">
    <source>
        <dbReference type="ARBA" id="ARBA00022490"/>
    </source>
</evidence>
<name>A0ABM1DQH4_PRICU</name>
<dbReference type="RefSeq" id="XP_014662195.1">
    <property type="nucleotide sequence ID" value="XM_014806709.1"/>
</dbReference>
<comment type="subcellular location">
    <subcellularLocation>
        <location evidence="3">Cell junction</location>
        <location evidence="3">Adherens junction</location>
    </subcellularLocation>
    <subcellularLocation>
        <location evidence="2">Cell membrane</location>
        <topology evidence="2">Peripheral membrane protein</topology>
        <orientation evidence="2">Cytoplasmic side</orientation>
    </subcellularLocation>
    <subcellularLocation>
        <location evidence="1">Cytoplasm</location>
        <location evidence="1">Cytoskeleton</location>
    </subcellularLocation>
</comment>
<keyword evidence="13" id="KW-0206">Cytoskeleton</keyword>
<keyword evidence="11" id="KW-0472">Membrane</keyword>
<gene>
    <name evidence="16" type="primary">LOC106805209</name>
</gene>
<evidence type="ECO:0000256" key="12">
    <source>
        <dbReference type="ARBA" id="ARBA00023203"/>
    </source>
</evidence>
<keyword evidence="10" id="KW-0965">Cell junction</keyword>
<feature type="region of interest" description="Disordered" evidence="14">
    <location>
        <begin position="458"/>
        <end position="494"/>
    </location>
</feature>
<keyword evidence="6" id="KW-1003">Cell membrane</keyword>
<evidence type="ECO:0000256" key="9">
    <source>
        <dbReference type="ARBA" id="ARBA00022889"/>
    </source>
</evidence>
<protein>
    <recommendedName>
        <fullName evidence="5">Vinculin</fullName>
    </recommendedName>
</protein>
<organism evidence="15 16">
    <name type="scientific">Priapulus caudatus</name>
    <name type="common">Priapulid worm</name>
    <dbReference type="NCBI Taxonomy" id="37621"/>
    <lineage>
        <taxon>Eukaryota</taxon>
        <taxon>Metazoa</taxon>
        <taxon>Ecdysozoa</taxon>
        <taxon>Scalidophora</taxon>
        <taxon>Priapulida</taxon>
        <taxon>Priapulimorpha</taxon>
        <taxon>Priapulimorphida</taxon>
        <taxon>Priapulidae</taxon>
        <taxon>Priapulus</taxon>
    </lineage>
</organism>
<evidence type="ECO:0000256" key="1">
    <source>
        <dbReference type="ARBA" id="ARBA00004245"/>
    </source>
</evidence>
<keyword evidence="7" id="KW-0963">Cytoplasm</keyword>
<evidence type="ECO:0000313" key="16">
    <source>
        <dbReference type="RefSeq" id="XP_014662195.1"/>
    </source>
</evidence>
<proteinExistence type="inferred from homology"/>
<feature type="region of interest" description="Disordered" evidence="14">
    <location>
        <begin position="518"/>
        <end position="541"/>
    </location>
</feature>
<keyword evidence="12" id="KW-0009">Actin-binding</keyword>
<evidence type="ECO:0000256" key="2">
    <source>
        <dbReference type="ARBA" id="ARBA00004413"/>
    </source>
</evidence>
<dbReference type="InterPro" id="IPR036723">
    <property type="entry name" value="Alpha-catenin/vinculin-like_sf"/>
</dbReference>
<evidence type="ECO:0000256" key="4">
    <source>
        <dbReference type="ARBA" id="ARBA00008376"/>
    </source>
</evidence>
<evidence type="ECO:0000256" key="11">
    <source>
        <dbReference type="ARBA" id="ARBA00023136"/>
    </source>
</evidence>
<evidence type="ECO:0000256" key="14">
    <source>
        <dbReference type="SAM" id="MobiDB-lite"/>
    </source>
</evidence>
<keyword evidence="15" id="KW-1185">Reference proteome</keyword>
<keyword evidence="9" id="KW-0130">Cell adhesion</keyword>
<evidence type="ECO:0000256" key="3">
    <source>
        <dbReference type="ARBA" id="ARBA00004536"/>
    </source>
</evidence>
<dbReference type="InterPro" id="IPR017997">
    <property type="entry name" value="Vinculin"/>
</dbReference>
<evidence type="ECO:0000256" key="5">
    <source>
        <dbReference type="ARBA" id="ARBA00014125"/>
    </source>
</evidence>
<dbReference type="PROSITE" id="PS00664">
    <property type="entry name" value="VINCULIN_2"/>
    <property type="match status" value="1"/>
</dbReference>
<keyword evidence="8" id="KW-0677">Repeat</keyword>
<sequence length="793" mass="87151">MTDTLADLRAQGKGTSPQALALAKNIDSSLLKLNQLVQQAISNSEKSGVEQPAHTVFGRVEQAQKWLRNPQYDDRGLGYQATTMVVEEGRKVAQGLAGPERGELLRTCDEVEQLAHQLRDLVRRGQGNSPQAQATARQLGFKLNELKDRIQSALVQQVVGDFADITTPLKQFTDAALAPESKPNRVADFEDKANRLTNYATNASQTAYMVAAAGGCRDKKTVEALNQAARQVSDLTPQLINAGRIRLMYPANKSADEHFEMLRKQYADSLTQMRNLVDIAIDTPAFIKATEDTILRHTAQCEEAVKRNQQPHFVENTSNIARLANRVLMVAKQESDNSEDPSFKETVDGTSDDLNRAIHGMVQGATGLAPNLQNPAAATQWRGANKGLITSVGNVRKAITVYPDEPDISQLSMSGRHAAAAPKPAPPPPPPKPQESGISEQDLDSLLNVDFNAMFDQSDLLEDRPKNRRAAVPTRHPHHQQQDESVTRATGHSHFESAYTRPISKSSHLQQTEAPITAGHAQGHQASPQIYHGYGPDYGKEQDQYAPRVIHKDQGYYSQNYPSYASYHEDSAAPPRPPPPGGAFPPPRPPPPETDDEDEMVHFPAPQANQPIMMAAHSLHQEAKQWSSRDNEIIGAAKRMAILMARLSQLVRGEGGSKKDLIACAKAIADASEEVTRLAKELARQCTDKRMRMNLLQVCERIPTIGTQLKILSTVKATMLGAQEMMPLSPDGSEITGDGSEEDQEATEMLVGNAENLMHSVKETVRAAEAASIKIRTDSGCRLRWERKPAWYH</sequence>
<feature type="compositionally biased region" description="Pro residues" evidence="14">
    <location>
        <begin position="574"/>
        <end position="592"/>
    </location>
</feature>
<dbReference type="Pfam" id="PF01044">
    <property type="entry name" value="Vinculin"/>
    <property type="match status" value="2"/>
</dbReference>
<dbReference type="SUPFAM" id="SSF47220">
    <property type="entry name" value="alpha-catenin/vinculin-like"/>
    <property type="match status" value="5"/>
</dbReference>
<dbReference type="Gene3D" id="1.20.120.810">
    <property type="entry name" value="Vinculin, Vh2 four-helix bundle"/>
    <property type="match status" value="2"/>
</dbReference>
<feature type="compositionally biased region" description="Pro residues" evidence="14">
    <location>
        <begin position="423"/>
        <end position="433"/>
    </location>
</feature>
<reference evidence="16" key="1">
    <citation type="submission" date="2025-08" db="UniProtKB">
        <authorList>
            <consortium name="RefSeq"/>
        </authorList>
    </citation>
    <scope>IDENTIFICATION</scope>
</reference>